<dbReference type="AlphaFoldDB" id="A0A561VYU1"/>
<sequence>MSLLVITRFSADPAHAELVPTRHADLVSATRAAVGGPIEARLGRVDDRQWVGVWRWESAEQLAAARKVTPGSAAGTAAFALAIDPTAEEVQLVDER</sequence>
<dbReference type="InterPro" id="IPR011008">
    <property type="entry name" value="Dimeric_a/b-barrel"/>
</dbReference>
<keyword evidence="2" id="KW-0560">Oxidoreductase</keyword>
<proteinExistence type="predicted"/>
<reference evidence="2 3" key="1">
    <citation type="submission" date="2019-06" db="EMBL/GenBank/DDBJ databases">
        <title>Sequencing the genomes of 1000 actinobacteria strains.</title>
        <authorList>
            <person name="Klenk H.-P."/>
        </authorList>
    </citation>
    <scope>NUCLEOTIDE SEQUENCE [LARGE SCALE GENOMIC DNA]</scope>
    <source>
        <strain evidence="2 3">DSM 45885</strain>
    </source>
</reference>
<dbReference type="OrthoDB" id="255603at2"/>
<name>A0A561VYU1_9ACTN</name>
<evidence type="ECO:0000313" key="3">
    <source>
        <dbReference type="Proteomes" id="UP000317685"/>
    </source>
</evidence>
<dbReference type="GO" id="GO:0004497">
    <property type="term" value="F:monooxygenase activity"/>
    <property type="evidence" value="ECO:0007669"/>
    <property type="project" value="UniProtKB-KW"/>
</dbReference>
<protein>
    <submittedName>
        <fullName evidence="2">Antibiotic biosynthesis monooxygenase</fullName>
    </submittedName>
</protein>
<dbReference type="GeneID" id="300127720"/>
<gene>
    <name evidence="2" type="ORF">FHU34_112126</name>
</gene>
<dbReference type="SUPFAM" id="SSF54909">
    <property type="entry name" value="Dimeric alpha+beta barrel"/>
    <property type="match status" value="1"/>
</dbReference>
<keyword evidence="3" id="KW-1185">Reference proteome</keyword>
<feature type="domain" description="ABM" evidence="1">
    <location>
        <begin position="4"/>
        <end position="67"/>
    </location>
</feature>
<dbReference type="RefSeq" id="WP_145779790.1">
    <property type="nucleotide sequence ID" value="NZ_VIWZ01000001.1"/>
</dbReference>
<organism evidence="2 3">
    <name type="scientific">Micromonospora taraxaci</name>
    <dbReference type="NCBI Taxonomy" id="1316803"/>
    <lineage>
        <taxon>Bacteria</taxon>
        <taxon>Bacillati</taxon>
        <taxon>Actinomycetota</taxon>
        <taxon>Actinomycetes</taxon>
        <taxon>Micromonosporales</taxon>
        <taxon>Micromonosporaceae</taxon>
        <taxon>Micromonospora</taxon>
    </lineage>
</organism>
<comment type="caution">
    <text evidence="2">The sequence shown here is derived from an EMBL/GenBank/DDBJ whole genome shotgun (WGS) entry which is preliminary data.</text>
</comment>
<accession>A0A561VYU1</accession>
<dbReference type="InterPro" id="IPR007138">
    <property type="entry name" value="ABM_dom"/>
</dbReference>
<dbReference type="Proteomes" id="UP000317685">
    <property type="component" value="Unassembled WGS sequence"/>
</dbReference>
<dbReference type="EMBL" id="VIWZ01000001">
    <property type="protein sequence ID" value="TWG16787.1"/>
    <property type="molecule type" value="Genomic_DNA"/>
</dbReference>
<dbReference type="Pfam" id="PF03992">
    <property type="entry name" value="ABM"/>
    <property type="match status" value="1"/>
</dbReference>
<evidence type="ECO:0000313" key="2">
    <source>
        <dbReference type="EMBL" id="TWG16787.1"/>
    </source>
</evidence>
<evidence type="ECO:0000259" key="1">
    <source>
        <dbReference type="Pfam" id="PF03992"/>
    </source>
</evidence>
<keyword evidence="2" id="KW-0503">Monooxygenase</keyword>